<sequence>MATEATFTVPSDQFPLGTVFEQLPDVTVELERIIPAQDVVIPYFWVRGTVVDDIEDAFTGHPGVDDIRLVDSVADEYLLRVEWALEYSGVLSTLVETEIPLIKAIGTNRRWTFEVRGDARSDLAAFQQRCRDQEIPITPTEIHALTPVETATEEALTDTQQEALVLAYQRGYFESPREVTMEELGDELGISQQAVASRLRRGIKHILGSTLSETEQLTDRR</sequence>
<dbReference type="InterPro" id="IPR007050">
    <property type="entry name" value="HTH_bacterioopsin"/>
</dbReference>
<dbReference type="PANTHER" id="PTHR34236:SF1">
    <property type="entry name" value="DIMETHYL SULFOXIDE REDUCTASE TRANSCRIPTIONAL ACTIVATOR"/>
    <property type="match status" value="1"/>
</dbReference>
<dbReference type="InterPro" id="IPR031803">
    <property type="entry name" value="BAT_GAF/HTH-assoc"/>
</dbReference>
<protein>
    <submittedName>
        <fullName evidence="5">Helix-turn-helix domain-containing protein</fullName>
    </submittedName>
</protein>
<organism evidence="5 6">
    <name type="scientific">Haloterrigena gelatinilytica</name>
    <dbReference type="NCBI Taxonomy" id="2741724"/>
    <lineage>
        <taxon>Archaea</taxon>
        <taxon>Methanobacteriati</taxon>
        <taxon>Methanobacteriota</taxon>
        <taxon>Stenosarchaea group</taxon>
        <taxon>Halobacteria</taxon>
        <taxon>Halobacteriales</taxon>
        <taxon>Natrialbaceae</taxon>
        <taxon>Haloterrigena</taxon>
    </lineage>
</organism>
<dbReference type="Gene3D" id="1.10.10.10">
    <property type="entry name" value="Winged helix-like DNA-binding domain superfamily/Winged helix DNA-binding domain"/>
    <property type="match status" value="1"/>
</dbReference>
<dbReference type="InterPro" id="IPR013324">
    <property type="entry name" value="RNA_pol_sigma_r3/r4-like"/>
</dbReference>
<proteinExistence type="predicted"/>
<keyword evidence="6" id="KW-1185">Reference proteome</keyword>
<dbReference type="InterPro" id="IPR036388">
    <property type="entry name" value="WH-like_DNA-bd_sf"/>
</dbReference>
<feature type="domain" description="Bacterioopsin transcriptional activator GAF and HTH associated" evidence="4">
    <location>
        <begin position="3"/>
        <end position="146"/>
    </location>
</feature>
<evidence type="ECO:0000313" key="6">
    <source>
        <dbReference type="Proteomes" id="UP001016761"/>
    </source>
</evidence>
<gene>
    <name evidence="5" type="ORF">HTZ84_11540</name>
</gene>
<dbReference type="RefSeq" id="WP_174680816.1">
    <property type="nucleotide sequence ID" value="NZ_JABUQZ010000001.1"/>
</dbReference>
<keyword evidence="2" id="KW-0804">Transcription</keyword>
<accession>A0ABX2LGG1</accession>
<dbReference type="SUPFAM" id="SSF88659">
    <property type="entry name" value="Sigma3 and sigma4 domains of RNA polymerase sigma factors"/>
    <property type="match status" value="1"/>
</dbReference>
<comment type="caution">
    <text evidence="5">The sequence shown here is derived from an EMBL/GenBank/DDBJ whole genome shotgun (WGS) entry which is preliminary data.</text>
</comment>
<keyword evidence="1" id="KW-0805">Transcription regulation</keyword>
<name>A0ABX2LGG1_9EURY</name>
<feature type="domain" description="HTH bat-type" evidence="3">
    <location>
        <begin position="156"/>
        <end position="207"/>
    </location>
</feature>
<evidence type="ECO:0000256" key="2">
    <source>
        <dbReference type="ARBA" id="ARBA00023163"/>
    </source>
</evidence>
<dbReference type="EMBL" id="JABUQZ010000001">
    <property type="protein sequence ID" value="NUC72936.1"/>
    <property type="molecule type" value="Genomic_DNA"/>
</dbReference>
<dbReference type="Pfam" id="PF15915">
    <property type="entry name" value="BAT"/>
    <property type="match status" value="1"/>
</dbReference>
<evidence type="ECO:0000256" key="1">
    <source>
        <dbReference type="ARBA" id="ARBA00023015"/>
    </source>
</evidence>
<evidence type="ECO:0000313" key="5">
    <source>
        <dbReference type="EMBL" id="NUC72936.1"/>
    </source>
</evidence>
<evidence type="ECO:0000259" key="3">
    <source>
        <dbReference type="Pfam" id="PF04967"/>
    </source>
</evidence>
<evidence type="ECO:0000259" key="4">
    <source>
        <dbReference type="Pfam" id="PF15915"/>
    </source>
</evidence>
<reference evidence="5 6" key="1">
    <citation type="submission" date="2020-06" db="EMBL/GenBank/DDBJ databases">
        <title>Haloterrigena sp. nov., an extremely halophilic archaeon isolated from a saline sediment.</title>
        <authorList>
            <person name="Liu B.-B."/>
        </authorList>
    </citation>
    <scope>NUCLEOTIDE SEQUENCE [LARGE SCALE GENOMIC DNA]</scope>
    <source>
        <strain evidence="5 6">SYSU A558-1</strain>
    </source>
</reference>
<dbReference type="PANTHER" id="PTHR34236">
    <property type="entry name" value="DIMETHYL SULFOXIDE REDUCTASE TRANSCRIPTIONAL ACTIVATOR"/>
    <property type="match status" value="1"/>
</dbReference>
<dbReference type="Pfam" id="PF04967">
    <property type="entry name" value="HTH_10"/>
    <property type="match status" value="1"/>
</dbReference>
<dbReference type="Proteomes" id="UP001016761">
    <property type="component" value="Unassembled WGS sequence"/>
</dbReference>